<proteinExistence type="inferred from homology"/>
<name>A0A1H8FNT6_9RHOB</name>
<sequence length="177" mass="19491">MPSAITKPGKPQPVLRKPDAKDGPAIWELVKTCKPLDENSLYCNLIQAEHFRDTCVLAELDGEVAGWISGHMIPDEDSLFVWQVAVSPRARGLGLGRRMLTELLSRDACAGANELKTTITPDNDASWALFRSLARHLDGRLTHQAHFTRGTHFAGRHATEHMVTIALPDCMELSQAA</sequence>
<keyword evidence="6 8" id="KW-0012">Acyltransferase</keyword>
<dbReference type="STRING" id="34002.SAMN04489859_1004157"/>
<comment type="catalytic activity">
    <reaction evidence="7 8">
        <text>L-2,4-diaminobutanoate + acetyl-CoA = (2S)-4-acetamido-2-aminobutanoate + CoA + H(+)</text>
        <dbReference type="Rhea" id="RHEA:16901"/>
        <dbReference type="ChEBI" id="CHEBI:15378"/>
        <dbReference type="ChEBI" id="CHEBI:57287"/>
        <dbReference type="ChEBI" id="CHEBI:57288"/>
        <dbReference type="ChEBI" id="CHEBI:58761"/>
        <dbReference type="ChEBI" id="CHEBI:58929"/>
        <dbReference type="EC" id="2.3.1.178"/>
    </reaction>
</comment>
<dbReference type="CDD" id="cd04301">
    <property type="entry name" value="NAT_SF"/>
    <property type="match status" value="1"/>
</dbReference>
<reference evidence="10 11" key="1">
    <citation type="submission" date="2016-10" db="EMBL/GenBank/DDBJ databases">
        <authorList>
            <person name="de Groot N.N."/>
        </authorList>
    </citation>
    <scope>NUCLEOTIDE SEQUENCE [LARGE SCALE GENOMIC DNA]</scope>
    <source>
        <strain evidence="10 11">DSM 8512</strain>
    </source>
</reference>
<dbReference type="RefSeq" id="WP_090610741.1">
    <property type="nucleotide sequence ID" value="NZ_CP067124.1"/>
</dbReference>
<dbReference type="EMBL" id="FODE01000004">
    <property type="protein sequence ID" value="SEN33363.1"/>
    <property type="molecule type" value="Genomic_DNA"/>
</dbReference>
<dbReference type="Pfam" id="PF00583">
    <property type="entry name" value="Acetyltransf_1"/>
    <property type="match status" value="1"/>
</dbReference>
<dbReference type="SUPFAM" id="SSF55729">
    <property type="entry name" value="Acyl-CoA N-acyltransferases (Nat)"/>
    <property type="match status" value="1"/>
</dbReference>
<protein>
    <recommendedName>
        <fullName evidence="4 8">L-2,4-diaminobutyric acid acetyltransferase</fullName>
        <shortName evidence="8">DABA acetyltransferase</shortName>
        <ecNumber evidence="3 8">2.3.1.178</ecNumber>
    </recommendedName>
</protein>
<evidence type="ECO:0000256" key="8">
    <source>
        <dbReference type="RuleBase" id="RU365045"/>
    </source>
</evidence>
<evidence type="ECO:0000256" key="2">
    <source>
        <dbReference type="ARBA" id="ARBA00010712"/>
    </source>
</evidence>
<comment type="function">
    <text evidence="8">Catalyzes the acetylation of L-2,4-diaminobutyrate (DABA) to gamma-N-acetyl-alpha,gamma-diaminobutyric acid (ADABA) with acetyl coenzyme A.</text>
</comment>
<dbReference type="GO" id="GO:0033816">
    <property type="term" value="F:diaminobutyrate acetyltransferase activity"/>
    <property type="evidence" value="ECO:0007669"/>
    <property type="project" value="UniProtKB-EC"/>
</dbReference>
<evidence type="ECO:0000256" key="7">
    <source>
        <dbReference type="ARBA" id="ARBA00048924"/>
    </source>
</evidence>
<dbReference type="PROSITE" id="PS51186">
    <property type="entry name" value="GNAT"/>
    <property type="match status" value="1"/>
</dbReference>
<evidence type="ECO:0000256" key="4">
    <source>
        <dbReference type="ARBA" id="ARBA00017935"/>
    </source>
</evidence>
<dbReference type="EC" id="2.3.1.178" evidence="3 8"/>
<evidence type="ECO:0000313" key="10">
    <source>
        <dbReference type="EMBL" id="SEN33363.1"/>
    </source>
</evidence>
<evidence type="ECO:0000256" key="3">
    <source>
        <dbReference type="ARBA" id="ARBA00012355"/>
    </source>
</evidence>
<dbReference type="GO" id="GO:0019491">
    <property type="term" value="P:ectoine biosynthetic process"/>
    <property type="evidence" value="ECO:0007669"/>
    <property type="project" value="UniProtKB-UniPathway"/>
</dbReference>
<organism evidence="10 11">
    <name type="scientific">Paracoccus alcaliphilus</name>
    <dbReference type="NCBI Taxonomy" id="34002"/>
    <lineage>
        <taxon>Bacteria</taxon>
        <taxon>Pseudomonadati</taxon>
        <taxon>Pseudomonadota</taxon>
        <taxon>Alphaproteobacteria</taxon>
        <taxon>Rhodobacterales</taxon>
        <taxon>Paracoccaceae</taxon>
        <taxon>Paracoccus</taxon>
    </lineage>
</organism>
<dbReference type="InterPro" id="IPR016181">
    <property type="entry name" value="Acyl_CoA_acyltransferase"/>
</dbReference>
<dbReference type="InterPro" id="IPR000182">
    <property type="entry name" value="GNAT_dom"/>
</dbReference>
<dbReference type="OrthoDB" id="2436196at2"/>
<comment type="pathway">
    <text evidence="1 8">Amine and polyamine biosynthesis; ectoine biosynthesis; L-ectoine from L-aspartate 4-semialdehyde: step 2/3.</text>
</comment>
<evidence type="ECO:0000256" key="5">
    <source>
        <dbReference type="ARBA" id="ARBA00022679"/>
    </source>
</evidence>
<evidence type="ECO:0000256" key="6">
    <source>
        <dbReference type="ARBA" id="ARBA00023315"/>
    </source>
</evidence>
<keyword evidence="5 8" id="KW-0808">Transferase</keyword>
<dbReference type="UniPathway" id="UPA00067">
    <property type="reaction ID" value="UER00122"/>
</dbReference>
<evidence type="ECO:0000259" key="9">
    <source>
        <dbReference type="PROSITE" id="PS51186"/>
    </source>
</evidence>
<keyword evidence="11" id="KW-1185">Reference proteome</keyword>
<comment type="similarity">
    <text evidence="2 8">Belongs to the acetyltransferase family. EctA subfamily.</text>
</comment>
<dbReference type="Gene3D" id="3.40.630.30">
    <property type="match status" value="1"/>
</dbReference>
<feature type="domain" description="N-acetyltransferase" evidence="9">
    <location>
        <begin position="13"/>
        <end position="174"/>
    </location>
</feature>
<accession>A0A1H8FNT6</accession>
<dbReference type="Proteomes" id="UP000199054">
    <property type="component" value="Unassembled WGS sequence"/>
</dbReference>
<evidence type="ECO:0000313" key="11">
    <source>
        <dbReference type="Proteomes" id="UP000199054"/>
    </source>
</evidence>
<gene>
    <name evidence="8" type="primary">ectA</name>
    <name evidence="10" type="ORF">SAMN04489859_1004157</name>
</gene>
<dbReference type="AlphaFoldDB" id="A0A1H8FNT6"/>
<evidence type="ECO:0000256" key="1">
    <source>
        <dbReference type="ARBA" id="ARBA00004978"/>
    </source>
</evidence>
<dbReference type="InterPro" id="IPR012772">
    <property type="entry name" value="Ectoine_EctA"/>
</dbReference>
<dbReference type="NCBIfam" id="TIGR02406">
    <property type="entry name" value="ectoine_EctA"/>
    <property type="match status" value="1"/>
</dbReference>